<sequence>MNRIISITLVAFVSAQCFSQVKLWNKDRDKIKTKGTYLELEYNEPVDSSNNKLLNIGLNTVAGALIPYAISYGNSILKNITSVDEKDYNSSNHSINSVSIPYSNLDKERKFSAVLHYFGRGKSKDAIASRYGFNLNKSDNILKISLDTVTIQEKYIPVKIKKKYDFILETFEVTIKAEMSTIKKDSTKVLEIKELGTAKITRLVPSFIASKTRIVNESAFILPQATAKNEKITIHNLLVSTTVTYLNPYGLTQSSLNQFLESNTDTNEALLKAIFLEPSEE</sequence>
<protein>
    <submittedName>
        <fullName evidence="1">Uncharacterized protein</fullName>
    </submittedName>
</protein>
<accession>A0ABS3T431</accession>
<dbReference type="RefSeq" id="WP_208154860.1">
    <property type="nucleotide sequence ID" value="NZ_JAGEVF010000010.1"/>
</dbReference>
<dbReference type="EMBL" id="JAGEVF010000010">
    <property type="protein sequence ID" value="MBO3117502.1"/>
    <property type="molecule type" value="Genomic_DNA"/>
</dbReference>
<organism evidence="1 2">
    <name type="scientific">Winogradskyella pelagia</name>
    <dbReference type="NCBI Taxonomy" id="2819984"/>
    <lineage>
        <taxon>Bacteria</taxon>
        <taxon>Pseudomonadati</taxon>
        <taxon>Bacteroidota</taxon>
        <taxon>Flavobacteriia</taxon>
        <taxon>Flavobacteriales</taxon>
        <taxon>Flavobacteriaceae</taxon>
        <taxon>Winogradskyella</taxon>
    </lineage>
</organism>
<name>A0ABS3T431_9FLAO</name>
<comment type="caution">
    <text evidence="1">The sequence shown here is derived from an EMBL/GenBank/DDBJ whole genome shotgun (WGS) entry which is preliminary data.</text>
</comment>
<keyword evidence="2" id="KW-1185">Reference proteome</keyword>
<dbReference type="Proteomes" id="UP000676776">
    <property type="component" value="Unassembled WGS sequence"/>
</dbReference>
<evidence type="ECO:0000313" key="2">
    <source>
        <dbReference type="Proteomes" id="UP000676776"/>
    </source>
</evidence>
<proteinExistence type="predicted"/>
<reference evidence="1 2" key="1">
    <citation type="submission" date="2021-03" db="EMBL/GenBank/DDBJ databases">
        <title>Winogradskyella sp. nov., isolated from costal sediment.</title>
        <authorList>
            <person name="Gao C."/>
        </authorList>
    </citation>
    <scope>NUCLEOTIDE SEQUENCE [LARGE SCALE GENOMIC DNA]</scope>
    <source>
        <strain evidence="1 2">DF17</strain>
    </source>
</reference>
<evidence type="ECO:0000313" key="1">
    <source>
        <dbReference type="EMBL" id="MBO3117502.1"/>
    </source>
</evidence>
<gene>
    <name evidence="1" type="ORF">J4050_12130</name>
</gene>